<name>A0A8J1TL70_OWEFU</name>
<accession>A0A8J1TL70</accession>
<dbReference type="CDD" id="cd00198">
    <property type="entry name" value="vWFA"/>
    <property type="match status" value="1"/>
</dbReference>
<sequence length="266" mass="29718">MKCTILNVVLVGVAMVLICSPTDAMDTVEMDEEVSDTSLIVKIIGHGAPVLPVGFTTSAIVCADVVMILDISCSISRPAKQRVRNIAAAVAQSLLTLINPEDPSSFSQARVGVLTYSEDTRHVLYLNHTKPSKQAVKIIKNVKIVKNKETLCRTATHRALRDVRNYFFNTRQQNNKQVIHLYTDGLTFLRRNRKALYREQKKLKDMGVIINVIAVPQRIGKFEEEEYTTLPHTQQHLYNSTEPNIANQLIDGLINDASCEDIAKTS</sequence>
<organism evidence="1 2">
    <name type="scientific">Owenia fusiformis</name>
    <name type="common">Polychaete worm</name>
    <dbReference type="NCBI Taxonomy" id="6347"/>
    <lineage>
        <taxon>Eukaryota</taxon>
        <taxon>Metazoa</taxon>
        <taxon>Spiralia</taxon>
        <taxon>Lophotrochozoa</taxon>
        <taxon>Annelida</taxon>
        <taxon>Polychaeta</taxon>
        <taxon>Sedentaria</taxon>
        <taxon>Canalipalpata</taxon>
        <taxon>Sabellida</taxon>
        <taxon>Oweniida</taxon>
        <taxon>Oweniidae</taxon>
        <taxon>Owenia</taxon>
    </lineage>
</organism>
<dbReference type="InterPro" id="IPR050525">
    <property type="entry name" value="ECM_Assembly_Org"/>
</dbReference>
<dbReference type="AlphaFoldDB" id="A0A8J1TL70"/>
<dbReference type="OrthoDB" id="6132182at2759"/>
<evidence type="ECO:0000313" key="2">
    <source>
        <dbReference type="Proteomes" id="UP000749559"/>
    </source>
</evidence>
<dbReference type="Gene3D" id="3.40.50.410">
    <property type="entry name" value="von Willebrand factor, type A domain"/>
    <property type="match status" value="1"/>
</dbReference>
<dbReference type="SMART" id="SM00327">
    <property type="entry name" value="VWA"/>
    <property type="match status" value="1"/>
</dbReference>
<keyword evidence="2" id="KW-1185">Reference proteome</keyword>
<dbReference type="SUPFAM" id="SSF53300">
    <property type="entry name" value="vWA-like"/>
    <property type="match status" value="1"/>
</dbReference>
<proteinExistence type="predicted"/>
<gene>
    <name evidence="1" type="ORF">OFUS_LOCUS25767</name>
</gene>
<protein>
    <submittedName>
        <fullName evidence="1">Uncharacterized protein</fullName>
    </submittedName>
</protein>
<dbReference type="Pfam" id="PF00092">
    <property type="entry name" value="VWA"/>
    <property type="match status" value="1"/>
</dbReference>
<dbReference type="EMBL" id="CAIIXF020000012">
    <property type="protein sequence ID" value="CAH1802049.1"/>
    <property type="molecule type" value="Genomic_DNA"/>
</dbReference>
<dbReference type="PANTHER" id="PTHR24020">
    <property type="entry name" value="COLLAGEN ALPHA"/>
    <property type="match status" value="1"/>
</dbReference>
<dbReference type="InterPro" id="IPR002035">
    <property type="entry name" value="VWF_A"/>
</dbReference>
<dbReference type="PROSITE" id="PS50234">
    <property type="entry name" value="VWFA"/>
    <property type="match status" value="1"/>
</dbReference>
<dbReference type="Proteomes" id="UP000749559">
    <property type="component" value="Unassembled WGS sequence"/>
</dbReference>
<comment type="caution">
    <text evidence="1">The sequence shown here is derived from an EMBL/GenBank/DDBJ whole genome shotgun (WGS) entry which is preliminary data.</text>
</comment>
<reference evidence="1" key="1">
    <citation type="submission" date="2022-03" db="EMBL/GenBank/DDBJ databases">
        <authorList>
            <person name="Martin C."/>
        </authorList>
    </citation>
    <scope>NUCLEOTIDE SEQUENCE</scope>
</reference>
<evidence type="ECO:0000313" key="1">
    <source>
        <dbReference type="EMBL" id="CAH1802049.1"/>
    </source>
</evidence>
<dbReference type="InterPro" id="IPR036465">
    <property type="entry name" value="vWFA_dom_sf"/>
</dbReference>